<evidence type="ECO:0000313" key="5">
    <source>
        <dbReference type="EMBL" id="HED10205.1"/>
    </source>
</evidence>
<dbReference type="GO" id="GO:0051536">
    <property type="term" value="F:iron-sulfur cluster binding"/>
    <property type="evidence" value="ECO:0007669"/>
    <property type="project" value="UniProtKB-KW"/>
</dbReference>
<dbReference type="Gene3D" id="1.10.1060.10">
    <property type="entry name" value="Alpha-helical ferredoxin"/>
    <property type="match status" value="1"/>
</dbReference>
<dbReference type="GO" id="GO:0046872">
    <property type="term" value="F:metal ion binding"/>
    <property type="evidence" value="ECO:0007669"/>
    <property type="project" value="UniProtKB-KW"/>
</dbReference>
<comment type="caution">
    <text evidence="5">The sequence shown here is derived from an EMBL/GenBank/DDBJ whole genome shotgun (WGS) entry which is preliminary data.</text>
</comment>
<dbReference type="Proteomes" id="UP000886005">
    <property type="component" value="Unassembled WGS sequence"/>
</dbReference>
<keyword evidence="2" id="KW-0408">Iron</keyword>
<reference evidence="5" key="1">
    <citation type="journal article" date="2020" name="mSystems">
        <title>Genome- and Community-Level Interaction Insights into Carbon Utilization and Element Cycling Functions of Hydrothermarchaeota in Hydrothermal Sediment.</title>
        <authorList>
            <person name="Zhou Z."/>
            <person name="Liu Y."/>
            <person name="Xu W."/>
            <person name="Pan J."/>
            <person name="Luo Z.H."/>
            <person name="Li M."/>
        </authorList>
    </citation>
    <scope>NUCLEOTIDE SEQUENCE [LARGE SCALE GENOMIC DNA]</scope>
    <source>
        <strain evidence="5">HyVt-456</strain>
    </source>
</reference>
<protein>
    <submittedName>
        <fullName evidence="5">Glycolate oxidase</fullName>
    </submittedName>
</protein>
<name>A0A7V1LLL8_CALAY</name>
<gene>
    <name evidence="5" type="ORF">ENJ10_05925</name>
</gene>
<feature type="non-terminal residue" evidence="5">
    <location>
        <position position="55"/>
    </location>
</feature>
<proteinExistence type="predicted"/>
<dbReference type="PANTHER" id="PTHR32479:SF17">
    <property type="entry name" value="GLYCOLATE OXIDASE IRON-SULFUR SUBUNIT"/>
    <property type="match status" value="1"/>
</dbReference>
<dbReference type="PROSITE" id="PS00198">
    <property type="entry name" value="4FE4S_FER_1"/>
    <property type="match status" value="1"/>
</dbReference>
<dbReference type="Pfam" id="PF13183">
    <property type="entry name" value="Fer4_8"/>
    <property type="match status" value="1"/>
</dbReference>
<dbReference type="InterPro" id="IPR017900">
    <property type="entry name" value="4Fe4S_Fe_S_CS"/>
</dbReference>
<dbReference type="AlphaFoldDB" id="A0A7V1LLL8"/>
<evidence type="ECO:0000256" key="1">
    <source>
        <dbReference type="ARBA" id="ARBA00022723"/>
    </source>
</evidence>
<evidence type="ECO:0000256" key="2">
    <source>
        <dbReference type="ARBA" id="ARBA00023004"/>
    </source>
</evidence>
<keyword evidence="1" id="KW-0479">Metal-binding</keyword>
<accession>A0A7V1LLL8</accession>
<dbReference type="PROSITE" id="PS51379">
    <property type="entry name" value="4FE4S_FER_2"/>
    <property type="match status" value="1"/>
</dbReference>
<dbReference type="EMBL" id="DRLD01000162">
    <property type="protein sequence ID" value="HED10205.1"/>
    <property type="molecule type" value="Genomic_DNA"/>
</dbReference>
<evidence type="ECO:0000256" key="3">
    <source>
        <dbReference type="ARBA" id="ARBA00023014"/>
    </source>
</evidence>
<dbReference type="SUPFAM" id="SSF46548">
    <property type="entry name" value="alpha-helical ferredoxin"/>
    <property type="match status" value="1"/>
</dbReference>
<keyword evidence="3" id="KW-0411">Iron-sulfur</keyword>
<sequence>MSHSAYSDQLLNCMHCGLCLPVCPTFSITGREKDSPRGRIRLMKSVADGQMDIST</sequence>
<dbReference type="PANTHER" id="PTHR32479">
    <property type="entry name" value="GLYCOLATE OXIDASE IRON-SULFUR SUBUNIT"/>
    <property type="match status" value="1"/>
</dbReference>
<dbReference type="InterPro" id="IPR017896">
    <property type="entry name" value="4Fe4S_Fe-S-bd"/>
</dbReference>
<dbReference type="InterPro" id="IPR009051">
    <property type="entry name" value="Helical_ferredxn"/>
</dbReference>
<feature type="domain" description="4Fe-4S ferredoxin-type" evidence="4">
    <location>
        <begin position="3"/>
        <end position="33"/>
    </location>
</feature>
<evidence type="ECO:0000259" key="4">
    <source>
        <dbReference type="PROSITE" id="PS51379"/>
    </source>
</evidence>
<organism evidence="5">
    <name type="scientific">Caldithrix abyssi</name>
    <dbReference type="NCBI Taxonomy" id="187145"/>
    <lineage>
        <taxon>Bacteria</taxon>
        <taxon>Pseudomonadati</taxon>
        <taxon>Calditrichota</taxon>
        <taxon>Calditrichia</taxon>
        <taxon>Calditrichales</taxon>
        <taxon>Calditrichaceae</taxon>
        <taxon>Caldithrix</taxon>
    </lineage>
</organism>